<protein>
    <recommendedName>
        <fullName evidence="3">HEPN domain-containing protein</fullName>
    </recommendedName>
</protein>
<dbReference type="EMBL" id="SZPQ01000033">
    <property type="protein sequence ID" value="TKI04113.1"/>
    <property type="molecule type" value="Genomic_DNA"/>
</dbReference>
<gene>
    <name evidence="1" type="ORF">FCN80_19315</name>
</gene>
<evidence type="ECO:0000313" key="2">
    <source>
        <dbReference type="Proteomes" id="UP000305202"/>
    </source>
</evidence>
<evidence type="ECO:0008006" key="3">
    <source>
        <dbReference type="Google" id="ProtNLM"/>
    </source>
</evidence>
<dbReference type="Gene3D" id="1.20.1090.10">
    <property type="entry name" value="Dehydroquinate synthase-like - alpha domain"/>
    <property type="match status" value="1"/>
</dbReference>
<dbReference type="RefSeq" id="WP_136991860.1">
    <property type="nucleotide sequence ID" value="NZ_SZPQ01000033.1"/>
</dbReference>
<organism evidence="1 2">
    <name type="scientific">Martelella alba</name>
    <dbReference type="NCBI Taxonomy" id="2590451"/>
    <lineage>
        <taxon>Bacteria</taxon>
        <taxon>Pseudomonadati</taxon>
        <taxon>Pseudomonadota</taxon>
        <taxon>Alphaproteobacteria</taxon>
        <taxon>Hyphomicrobiales</taxon>
        <taxon>Aurantimonadaceae</taxon>
        <taxon>Martelella</taxon>
    </lineage>
</organism>
<keyword evidence="2" id="KW-1185">Reference proteome</keyword>
<accession>A0ABY2SGA0</accession>
<reference evidence="1 2" key="1">
    <citation type="submission" date="2019-04" db="EMBL/GenBank/DDBJ databases">
        <authorList>
            <person name="Li M."/>
            <person name="Gao C."/>
        </authorList>
    </citation>
    <scope>NUCLEOTIDE SEQUENCE [LARGE SCALE GENOMIC DNA]</scope>
    <source>
        <strain evidence="1 2">BGMRC 2031</strain>
    </source>
</reference>
<evidence type="ECO:0000313" key="1">
    <source>
        <dbReference type="EMBL" id="TKI04113.1"/>
    </source>
</evidence>
<dbReference type="Proteomes" id="UP000305202">
    <property type="component" value="Unassembled WGS sequence"/>
</dbReference>
<name>A0ABY2SGA0_9HYPH</name>
<comment type="caution">
    <text evidence="1">The sequence shown here is derived from an EMBL/GenBank/DDBJ whole genome shotgun (WGS) entry which is preliminary data.</text>
</comment>
<proteinExistence type="predicted"/>
<dbReference type="SUPFAM" id="SSF56796">
    <property type="entry name" value="Dehydroquinate synthase-like"/>
    <property type="match status" value="1"/>
</dbReference>
<sequence>MIALFNEIFSAGYQPEDSAWWQLAYYANYISAFALLEGSVGAAHALSYCISDALGMCHSKANIASLALLSDYFECYSQNIFKFCDEYGIKYGISGDKSRNAESCHKIMLQARDRFNFLWKNTSDVFNNNLASEIYINKAIEALAR</sequence>